<dbReference type="RefSeq" id="WP_153501145.1">
    <property type="nucleotide sequence ID" value="NZ_JBMZXE010000072.1"/>
</dbReference>
<dbReference type="EMBL" id="WIRE01000001">
    <property type="protein sequence ID" value="MQX53789.1"/>
    <property type="molecule type" value="Genomic_DNA"/>
</dbReference>
<accession>A0A6N7LTI4</accession>
<dbReference type="InterPro" id="IPR019639">
    <property type="entry name" value="DUF2505"/>
</dbReference>
<protein>
    <submittedName>
        <fullName evidence="1">DUF2505 family protein</fullName>
    </submittedName>
</protein>
<evidence type="ECO:0000313" key="1">
    <source>
        <dbReference type="EMBL" id="MQX53789.1"/>
    </source>
</evidence>
<name>A0A6N7LTI4_9GAMM</name>
<gene>
    <name evidence="1" type="ORF">GFN93_11055</name>
</gene>
<evidence type="ECO:0000313" key="2">
    <source>
        <dbReference type="Proteomes" id="UP000469421"/>
    </source>
</evidence>
<reference evidence="1 2" key="1">
    <citation type="submission" date="2019-10" db="EMBL/GenBank/DDBJ databases">
        <title>Alcanivorax sp.PA15-N-34 draft genome sequence.</title>
        <authorList>
            <person name="Liao X."/>
            <person name="Shao Z."/>
        </authorList>
    </citation>
    <scope>NUCLEOTIDE SEQUENCE [LARGE SCALE GENOMIC DNA]</scope>
    <source>
        <strain evidence="1 2">PA15-N-34</strain>
    </source>
</reference>
<dbReference type="AlphaFoldDB" id="A0A6N7LTI4"/>
<organism evidence="1 2">
    <name type="scientific">Alcanivorax sediminis</name>
    <dbReference type="NCBI Taxonomy" id="2663008"/>
    <lineage>
        <taxon>Bacteria</taxon>
        <taxon>Pseudomonadati</taxon>
        <taxon>Pseudomonadota</taxon>
        <taxon>Gammaproteobacteria</taxon>
        <taxon>Oceanospirillales</taxon>
        <taxon>Alcanivoracaceae</taxon>
        <taxon>Alcanivorax</taxon>
    </lineage>
</organism>
<sequence length="173" mass="19806">MKVKVDREYPVSVDQLYEIMTSKAFFEQRFEWGRVTGYRFEGFEQTPSGLLLRIFQPVRIRSDKIPGFAKRFLPEQADLLTEFLWTPLADGSGYEAQYRFQLGSVPVSVAGTMQLSREGDEHSLQCTEVEVSSSVPIVGKKLVSLLADKVDDALAGDYRQTLRYVEECVHRER</sequence>
<dbReference type="Proteomes" id="UP000469421">
    <property type="component" value="Unassembled WGS sequence"/>
</dbReference>
<keyword evidence="2" id="KW-1185">Reference proteome</keyword>
<comment type="caution">
    <text evidence="1">The sequence shown here is derived from an EMBL/GenBank/DDBJ whole genome shotgun (WGS) entry which is preliminary data.</text>
</comment>
<proteinExistence type="predicted"/>
<dbReference type="Pfam" id="PF10698">
    <property type="entry name" value="DUF2505"/>
    <property type="match status" value="1"/>
</dbReference>